<reference evidence="2 3" key="1">
    <citation type="submission" date="2016-01" db="EMBL/GenBank/DDBJ databases">
        <authorList>
            <person name="Oliw E.H."/>
        </authorList>
    </citation>
    <scope>NUCLEOTIDE SEQUENCE [LARGE SCALE GENOMIC DNA]</scope>
    <source>
        <strain evidence="2 3">DY10</strain>
    </source>
</reference>
<evidence type="ECO:0000256" key="1">
    <source>
        <dbReference type="SAM" id="SignalP"/>
    </source>
</evidence>
<dbReference type="Proteomes" id="UP000187941">
    <property type="component" value="Chromosome"/>
</dbReference>
<dbReference type="KEGG" id="smon:AWR27_08315"/>
<keyword evidence="3" id="KW-1185">Reference proteome</keyword>
<dbReference type="AlphaFoldDB" id="A0A1P9WVE1"/>
<feature type="signal peptide" evidence="1">
    <location>
        <begin position="1"/>
        <end position="22"/>
    </location>
</feature>
<sequence>MRLVALLSALLLLHSCLSPPVAAPPDTAYLPIETGRYILYTVDEERYAPARLVQRQTYQLKEITGEAYTDVSGRPAFRLLRFRRADAAQAWHPDSIWSVRLTENAAIRTENGRDYVKLMFPLRTGLRWNGNRFNNLGEDIYEAHTTNEPYRVVDKPFAPAIRIVQRNDSTLVSQDRRTEIYALGIGMIYKERIQLTYCTATPACIGKKQIEYGIRQIYRITDYGVE</sequence>
<evidence type="ECO:0008006" key="4">
    <source>
        <dbReference type="Google" id="ProtNLM"/>
    </source>
</evidence>
<protein>
    <recommendedName>
        <fullName evidence="4">Lipoprotein</fullName>
    </recommendedName>
</protein>
<gene>
    <name evidence="2" type="ORF">AWR27_08315</name>
</gene>
<accession>A0A1P9WVE1</accession>
<evidence type="ECO:0000313" key="3">
    <source>
        <dbReference type="Proteomes" id="UP000187941"/>
    </source>
</evidence>
<name>A0A1P9WVE1_9BACT</name>
<dbReference type="STRING" id="1178516.AWR27_08315"/>
<proteinExistence type="predicted"/>
<feature type="chain" id="PRO_5013156888" description="Lipoprotein" evidence="1">
    <location>
        <begin position="23"/>
        <end position="226"/>
    </location>
</feature>
<dbReference type="EMBL" id="CP014263">
    <property type="protein sequence ID" value="AQG79323.1"/>
    <property type="molecule type" value="Genomic_DNA"/>
</dbReference>
<evidence type="ECO:0000313" key="2">
    <source>
        <dbReference type="EMBL" id="AQG79323.1"/>
    </source>
</evidence>
<organism evidence="2 3">
    <name type="scientific">Spirosoma montaniterrae</name>
    <dbReference type="NCBI Taxonomy" id="1178516"/>
    <lineage>
        <taxon>Bacteria</taxon>
        <taxon>Pseudomonadati</taxon>
        <taxon>Bacteroidota</taxon>
        <taxon>Cytophagia</taxon>
        <taxon>Cytophagales</taxon>
        <taxon>Cytophagaceae</taxon>
        <taxon>Spirosoma</taxon>
    </lineage>
</organism>
<dbReference type="OrthoDB" id="1467525at2"/>
<keyword evidence="1" id="KW-0732">Signal</keyword>